<dbReference type="Pfam" id="PF03466">
    <property type="entry name" value="LysR_substrate"/>
    <property type="match status" value="1"/>
</dbReference>
<comment type="caution">
    <text evidence="6">The sequence shown here is derived from an EMBL/GenBank/DDBJ whole genome shotgun (WGS) entry which is preliminary data.</text>
</comment>
<dbReference type="Proteomes" id="UP000639419">
    <property type="component" value="Unassembled WGS sequence"/>
</dbReference>
<keyword evidence="3" id="KW-0238">DNA-binding</keyword>
<evidence type="ECO:0000256" key="3">
    <source>
        <dbReference type="ARBA" id="ARBA00023125"/>
    </source>
</evidence>
<evidence type="ECO:0000256" key="4">
    <source>
        <dbReference type="ARBA" id="ARBA00023163"/>
    </source>
</evidence>
<proteinExistence type="inferred from homology"/>
<evidence type="ECO:0000313" key="6">
    <source>
        <dbReference type="EMBL" id="NUB18720.1"/>
    </source>
</evidence>
<keyword evidence="2" id="KW-0805">Transcription regulation</keyword>
<sequence length="331" mass="36653">MRPKSGESYSSINLWDLHVFQVIAERRSTTAAAERLGVTQSAVSQSVARLERWLGTELLDRSCRPIRVTHAGEILKLGAANILQNVRQTAEEVRAGAQGSVPLLRLGLIDSFATTVGHELVKALSHRVEQLQVWSGITPTLTSELLNRSVDVIVSNDPMPAHSELACHCLFREALIAAVPSSQAERFKALSLSEMCADLPLVRFSGRSSLGQAVEYYLGQRKLNPRRVMEFDASEAVLRMVAGGLGWAIATPLCFLQAHPQTLDVAVLPLPPPQAYRRVYLVYRRNELTLIMPDIIRICRDCVEKSILPTARRLAPWETVAWAEDDEASAR</sequence>
<dbReference type="SUPFAM" id="SSF53850">
    <property type="entry name" value="Periplasmic binding protein-like II"/>
    <property type="match status" value="1"/>
</dbReference>
<evidence type="ECO:0000256" key="1">
    <source>
        <dbReference type="ARBA" id="ARBA00009437"/>
    </source>
</evidence>
<organism evidence="6 7">
    <name type="scientific">Azospirillum formosense</name>
    <dbReference type="NCBI Taxonomy" id="861533"/>
    <lineage>
        <taxon>Bacteria</taxon>
        <taxon>Pseudomonadati</taxon>
        <taxon>Pseudomonadota</taxon>
        <taxon>Alphaproteobacteria</taxon>
        <taxon>Rhodospirillales</taxon>
        <taxon>Azospirillaceae</taxon>
        <taxon>Azospirillum</taxon>
    </lineage>
</organism>
<dbReference type="CDD" id="cd05466">
    <property type="entry name" value="PBP2_LTTR_substrate"/>
    <property type="match status" value="1"/>
</dbReference>
<dbReference type="Gene3D" id="1.10.10.10">
    <property type="entry name" value="Winged helix-like DNA-binding domain superfamily/Winged helix DNA-binding domain"/>
    <property type="match status" value="1"/>
</dbReference>
<evidence type="ECO:0000259" key="5">
    <source>
        <dbReference type="PROSITE" id="PS50931"/>
    </source>
</evidence>
<evidence type="ECO:0000256" key="2">
    <source>
        <dbReference type="ARBA" id="ARBA00023015"/>
    </source>
</evidence>
<dbReference type="Gene3D" id="3.40.190.290">
    <property type="match status" value="1"/>
</dbReference>
<dbReference type="PANTHER" id="PTHR30346">
    <property type="entry name" value="TRANSCRIPTIONAL DUAL REGULATOR HCAR-RELATED"/>
    <property type="match status" value="1"/>
</dbReference>
<reference evidence="6 7" key="1">
    <citation type="submission" date="2019-10" db="EMBL/GenBank/DDBJ databases">
        <title>Genome sequence of Azospirillum formosense CC-Nfb-7.</title>
        <authorList>
            <person name="Ambrosini A."/>
            <person name="Sant'Anna F.H."/>
            <person name="Cassan F.D."/>
            <person name="Souza E.M."/>
            <person name="Passaglia L.M.P."/>
        </authorList>
    </citation>
    <scope>NUCLEOTIDE SEQUENCE [LARGE SCALE GENOMIC DNA]</scope>
    <source>
        <strain evidence="6 7">CC-NFb-7</strain>
    </source>
</reference>
<dbReference type="InterPro" id="IPR000847">
    <property type="entry name" value="LysR_HTH_N"/>
</dbReference>
<protein>
    <submittedName>
        <fullName evidence="6">LysR family transcriptional regulator</fullName>
    </submittedName>
</protein>
<name>A0ABX2L0L1_9PROT</name>
<dbReference type="Pfam" id="PF00126">
    <property type="entry name" value="HTH_1"/>
    <property type="match status" value="1"/>
</dbReference>
<dbReference type="PANTHER" id="PTHR30346:SF9">
    <property type="entry name" value="LYSR FAMILY TRANSCRIPTIONAL REGULATOR"/>
    <property type="match status" value="1"/>
</dbReference>
<dbReference type="RefSeq" id="WP_174437999.1">
    <property type="nucleotide sequence ID" value="NZ_BAABCC010000050.1"/>
</dbReference>
<dbReference type="InterPro" id="IPR036388">
    <property type="entry name" value="WH-like_DNA-bd_sf"/>
</dbReference>
<keyword evidence="7" id="KW-1185">Reference proteome</keyword>
<dbReference type="InterPro" id="IPR005119">
    <property type="entry name" value="LysR_subst-bd"/>
</dbReference>
<evidence type="ECO:0000313" key="7">
    <source>
        <dbReference type="Proteomes" id="UP000639419"/>
    </source>
</evidence>
<accession>A0ABX2L0L1</accession>
<dbReference type="PRINTS" id="PR00039">
    <property type="entry name" value="HTHLYSR"/>
</dbReference>
<feature type="domain" description="HTH lysR-type" evidence="5">
    <location>
        <begin position="12"/>
        <end position="69"/>
    </location>
</feature>
<dbReference type="SUPFAM" id="SSF46785">
    <property type="entry name" value="Winged helix' DNA-binding domain"/>
    <property type="match status" value="1"/>
</dbReference>
<dbReference type="PROSITE" id="PS50931">
    <property type="entry name" value="HTH_LYSR"/>
    <property type="match status" value="1"/>
</dbReference>
<dbReference type="EMBL" id="WHOR01000025">
    <property type="protein sequence ID" value="NUB18720.1"/>
    <property type="molecule type" value="Genomic_DNA"/>
</dbReference>
<gene>
    <name evidence="6" type="ORF">GBZ26_05735</name>
</gene>
<keyword evidence="4" id="KW-0804">Transcription</keyword>
<comment type="similarity">
    <text evidence="1">Belongs to the LysR transcriptional regulatory family.</text>
</comment>
<dbReference type="InterPro" id="IPR036390">
    <property type="entry name" value="WH_DNA-bd_sf"/>
</dbReference>